<dbReference type="Pfam" id="PF00931">
    <property type="entry name" value="NB-ARC"/>
    <property type="match status" value="1"/>
</dbReference>
<keyword evidence="3" id="KW-1185">Reference proteome</keyword>
<feature type="domain" description="HTH cro/C1-type" evidence="1">
    <location>
        <begin position="8"/>
        <end position="63"/>
    </location>
</feature>
<dbReference type="SUPFAM" id="SSF52540">
    <property type="entry name" value="P-loop containing nucleoside triphosphate hydrolases"/>
    <property type="match status" value="1"/>
</dbReference>
<reference evidence="2 3" key="1">
    <citation type="submission" date="2022-06" db="EMBL/GenBank/DDBJ databases">
        <title>Draft genome sequence of type strain Streptomyces rubrisoli DSM 42083.</title>
        <authorList>
            <person name="Duangmal K."/>
            <person name="Klaysubun C."/>
        </authorList>
    </citation>
    <scope>NUCLEOTIDE SEQUENCE [LARGE SCALE GENOMIC DNA]</scope>
    <source>
        <strain evidence="2 3">DSM 42083</strain>
    </source>
</reference>
<organism evidence="2 3">
    <name type="scientific">Streptantibioticus rubrisoli</name>
    <dbReference type="NCBI Taxonomy" id="1387313"/>
    <lineage>
        <taxon>Bacteria</taxon>
        <taxon>Bacillati</taxon>
        <taxon>Actinomycetota</taxon>
        <taxon>Actinomycetes</taxon>
        <taxon>Kitasatosporales</taxon>
        <taxon>Streptomycetaceae</taxon>
        <taxon>Streptantibioticus</taxon>
    </lineage>
</organism>
<dbReference type="InterPro" id="IPR036390">
    <property type="entry name" value="WH_DNA-bd_sf"/>
</dbReference>
<evidence type="ECO:0000259" key="1">
    <source>
        <dbReference type="PROSITE" id="PS50943"/>
    </source>
</evidence>
<accession>A0ABT1PBN9</accession>
<dbReference type="SUPFAM" id="SSF47413">
    <property type="entry name" value="lambda repressor-like DNA-binding domains"/>
    <property type="match status" value="1"/>
</dbReference>
<evidence type="ECO:0000313" key="2">
    <source>
        <dbReference type="EMBL" id="MCQ4042775.1"/>
    </source>
</evidence>
<dbReference type="PROSITE" id="PS50943">
    <property type="entry name" value="HTH_CROC1"/>
    <property type="match status" value="1"/>
</dbReference>
<dbReference type="Gene3D" id="1.10.260.40">
    <property type="entry name" value="lambda repressor-like DNA-binding domains"/>
    <property type="match status" value="1"/>
</dbReference>
<proteinExistence type="predicted"/>
<name>A0ABT1PBN9_9ACTN</name>
<gene>
    <name evidence="2" type="ORF">NON19_12240</name>
</gene>
<dbReference type="InterPro" id="IPR001387">
    <property type="entry name" value="Cro/C1-type_HTH"/>
</dbReference>
<dbReference type="SMART" id="SM00530">
    <property type="entry name" value="HTH_XRE"/>
    <property type="match status" value="1"/>
</dbReference>
<evidence type="ECO:0000313" key="3">
    <source>
        <dbReference type="Proteomes" id="UP001206206"/>
    </source>
</evidence>
<dbReference type="InterPro" id="IPR010982">
    <property type="entry name" value="Lambda_DNA-bd_dom_sf"/>
</dbReference>
<dbReference type="PANTHER" id="PTHR47691">
    <property type="entry name" value="REGULATOR-RELATED"/>
    <property type="match status" value="1"/>
</dbReference>
<dbReference type="RefSeq" id="WP_255927269.1">
    <property type="nucleotide sequence ID" value="NZ_JANFNH010000009.1"/>
</dbReference>
<protein>
    <submittedName>
        <fullName evidence="2">Helix-turn-helix domain-containing protein</fullName>
    </submittedName>
</protein>
<dbReference type="InterPro" id="IPR027417">
    <property type="entry name" value="P-loop_NTPase"/>
</dbReference>
<dbReference type="Gene3D" id="3.40.50.300">
    <property type="entry name" value="P-loop containing nucleotide triphosphate hydrolases"/>
    <property type="match status" value="1"/>
</dbReference>
<dbReference type="Pfam" id="PF13560">
    <property type="entry name" value="HTH_31"/>
    <property type="match status" value="1"/>
</dbReference>
<comment type="caution">
    <text evidence="2">The sequence shown here is derived from an EMBL/GenBank/DDBJ whole genome shotgun (WGS) entry which is preliminary data.</text>
</comment>
<dbReference type="PANTHER" id="PTHR47691:SF3">
    <property type="entry name" value="HTH-TYPE TRANSCRIPTIONAL REGULATOR RV0890C-RELATED"/>
    <property type="match status" value="1"/>
</dbReference>
<dbReference type="InterPro" id="IPR002182">
    <property type="entry name" value="NB-ARC"/>
</dbReference>
<dbReference type="Proteomes" id="UP001206206">
    <property type="component" value="Unassembled WGS sequence"/>
</dbReference>
<dbReference type="PRINTS" id="PR00364">
    <property type="entry name" value="DISEASERSIST"/>
</dbReference>
<dbReference type="SUPFAM" id="SSF46785">
    <property type="entry name" value="Winged helix' DNA-binding domain"/>
    <property type="match status" value="1"/>
</dbReference>
<sequence length="469" mass="49786">MDSFGEWVRCYRRRARLTQEELADRSGVSIRTITDLERGRVARPRSATVERLAQALRLARAERAALLAAARELHWGSAADEEREREPVGASARAAALPRALPRAAQPFVGREDDLAVLTATATTAPCLPVVLTGMAGVGKTALAVAFAHRVSTQFPDGQLFIDLHGYDPEGSAVTPQQAVWRALTMIEGADRVSIQNLDEAVVRYRSRLAGSRTLIVLDDAISSQQVRPLLPGDGNCLVIVTSRRRLAGLVARDGARALAVEVLAPSAATRLIGELAGAPGLSTAPETARLAERCGHLPLALRMAAARLGQQAGEARQAEDGPRTVLARLAADDLTVLGVEDDPGVPAALDASYRSLAAPSARALALLGLLPAGRATAMVVAALLGVAPETVRRWIGPLLAVNLLTEPHPGYYRMHDLVQQYARGIAQRLLTEQERRLALARLPTRGACQRAAIDSPSPDGPSAEGASC</sequence>
<dbReference type="CDD" id="cd00093">
    <property type="entry name" value="HTH_XRE"/>
    <property type="match status" value="1"/>
</dbReference>
<dbReference type="EMBL" id="JANFNH010000009">
    <property type="protein sequence ID" value="MCQ4042775.1"/>
    <property type="molecule type" value="Genomic_DNA"/>
</dbReference>